<dbReference type="Proteomes" id="UP000604341">
    <property type="component" value="Unassembled WGS sequence"/>
</dbReference>
<keyword evidence="3" id="KW-1185">Reference proteome</keyword>
<protein>
    <submittedName>
        <fullName evidence="2">Uncharacterized protein</fullName>
    </submittedName>
</protein>
<feature type="region of interest" description="Disordered" evidence="1">
    <location>
        <begin position="1"/>
        <end position="43"/>
    </location>
</feature>
<gene>
    <name evidence="2" type="ORF">GCM10010844_44130</name>
</gene>
<accession>A0ABQ2FRP1</accession>
<proteinExistence type="predicted"/>
<feature type="compositionally biased region" description="Pro residues" evidence="1">
    <location>
        <begin position="19"/>
        <end position="32"/>
    </location>
</feature>
<sequence length="93" mass="9412">MPGSSACSRSNGTGTTSPPDNPLPPAAAPVPRPGAVSIPPRSEVPLPLQTTIESAETVVLGLAFLSSGLDHWADRIAPCCAQAPAATDIPLSW</sequence>
<evidence type="ECO:0000313" key="3">
    <source>
        <dbReference type="Proteomes" id="UP000604341"/>
    </source>
</evidence>
<reference evidence="3" key="1">
    <citation type="journal article" date="2019" name="Int. J. Syst. Evol. Microbiol.">
        <title>The Global Catalogue of Microorganisms (GCM) 10K type strain sequencing project: providing services to taxonomists for standard genome sequencing and annotation.</title>
        <authorList>
            <consortium name="The Broad Institute Genomics Platform"/>
            <consortium name="The Broad Institute Genome Sequencing Center for Infectious Disease"/>
            <person name="Wu L."/>
            <person name="Ma J."/>
        </authorList>
    </citation>
    <scope>NUCLEOTIDE SEQUENCE [LARGE SCALE GENOMIC DNA]</scope>
    <source>
        <strain evidence="3">JCM 19173</strain>
    </source>
</reference>
<comment type="caution">
    <text evidence="2">The sequence shown here is derived from an EMBL/GenBank/DDBJ whole genome shotgun (WGS) entry which is preliminary data.</text>
</comment>
<evidence type="ECO:0000256" key="1">
    <source>
        <dbReference type="SAM" id="MobiDB-lite"/>
    </source>
</evidence>
<feature type="compositionally biased region" description="Polar residues" evidence="1">
    <location>
        <begin position="1"/>
        <end position="17"/>
    </location>
</feature>
<evidence type="ECO:0000313" key="2">
    <source>
        <dbReference type="EMBL" id="GGL20430.1"/>
    </source>
</evidence>
<dbReference type="EMBL" id="BMPE01000040">
    <property type="protein sequence ID" value="GGL20430.1"/>
    <property type="molecule type" value="Genomic_DNA"/>
</dbReference>
<organism evidence="2 3">
    <name type="scientific">Deinococcus radiotolerans</name>
    <dbReference type="NCBI Taxonomy" id="1309407"/>
    <lineage>
        <taxon>Bacteria</taxon>
        <taxon>Thermotogati</taxon>
        <taxon>Deinococcota</taxon>
        <taxon>Deinococci</taxon>
        <taxon>Deinococcales</taxon>
        <taxon>Deinococcaceae</taxon>
        <taxon>Deinococcus</taxon>
    </lineage>
</organism>
<name>A0ABQ2FRP1_9DEIO</name>